<comment type="pathway">
    <text evidence="7">Cell wall biogenesis; peptidoglycan biosynthesis.</text>
</comment>
<dbReference type="PANTHER" id="PTHR21198:SF2">
    <property type="entry name" value="GLUTAMATE RACEMASE"/>
    <property type="match status" value="1"/>
</dbReference>
<proteinExistence type="inferred from homology"/>
<evidence type="ECO:0000313" key="8">
    <source>
        <dbReference type="EMBL" id="BAS19363.1"/>
    </source>
</evidence>
<dbReference type="PANTHER" id="PTHR21198">
    <property type="entry name" value="GLUTAMATE RACEMASE"/>
    <property type="match status" value="1"/>
</dbReference>
<dbReference type="GO" id="GO:0008360">
    <property type="term" value="P:regulation of cell shape"/>
    <property type="evidence" value="ECO:0007669"/>
    <property type="project" value="UniProtKB-KW"/>
</dbReference>
<dbReference type="InterPro" id="IPR004391">
    <property type="entry name" value="Glu_race"/>
</dbReference>
<keyword evidence="5 7" id="KW-0413">Isomerase</keyword>
<dbReference type="SUPFAM" id="SSF53681">
    <property type="entry name" value="Aspartate/glutamate racemase"/>
    <property type="match status" value="2"/>
</dbReference>
<dbReference type="AlphaFoldDB" id="A0A0K2RX03"/>
<feature type="binding site" evidence="7">
    <location>
        <begin position="35"/>
        <end position="36"/>
    </location>
    <ligand>
        <name>substrate</name>
    </ligand>
</feature>
<dbReference type="Proteomes" id="UP000066203">
    <property type="component" value="Chromosome"/>
</dbReference>
<feature type="binding site" evidence="7">
    <location>
        <begin position="67"/>
        <end position="68"/>
    </location>
    <ligand>
        <name>substrate</name>
    </ligand>
</feature>
<dbReference type="GO" id="GO:0071555">
    <property type="term" value="P:cell wall organization"/>
    <property type="evidence" value="ECO:0007669"/>
    <property type="project" value="UniProtKB-KW"/>
</dbReference>
<comment type="catalytic activity">
    <reaction evidence="1 7">
        <text>L-glutamate = D-glutamate</text>
        <dbReference type="Rhea" id="RHEA:12813"/>
        <dbReference type="ChEBI" id="CHEBI:29985"/>
        <dbReference type="ChEBI" id="CHEBI:29986"/>
        <dbReference type="EC" id="5.1.1.3"/>
    </reaction>
</comment>
<dbReference type="PATRIC" id="fig|43675.28.peg.120"/>
<comment type="similarity">
    <text evidence="7">Belongs to the aspartate/glutamate racemases family.</text>
</comment>
<gene>
    <name evidence="7" type="primary">murI</name>
    <name evidence="8" type="ORF">RM6536_0116</name>
</gene>
<dbReference type="RefSeq" id="WP_060823624.1">
    <property type="nucleotide sequence ID" value="NZ_AP014938.1"/>
</dbReference>
<dbReference type="UniPathway" id="UPA00219"/>
<dbReference type="GO" id="GO:0009252">
    <property type="term" value="P:peptidoglycan biosynthetic process"/>
    <property type="evidence" value="ECO:0007669"/>
    <property type="project" value="UniProtKB-UniRule"/>
</dbReference>
<dbReference type="PROSITE" id="PS00923">
    <property type="entry name" value="ASP_GLU_RACEMASE_1"/>
    <property type="match status" value="1"/>
</dbReference>
<dbReference type="HAMAP" id="MF_00258">
    <property type="entry name" value="Glu_racemase"/>
    <property type="match status" value="1"/>
</dbReference>
<evidence type="ECO:0000256" key="2">
    <source>
        <dbReference type="ARBA" id="ARBA00013090"/>
    </source>
</evidence>
<feature type="binding site" evidence="7">
    <location>
        <begin position="99"/>
        <end position="100"/>
    </location>
    <ligand>
        <name>substrate</name>
    </ligand>
</feature>
<keyword evidence="4 7" id="KW-0573">Peptidoglycan synthesis</keyword>
<evidence type="ECO:0000256" key="3">
    <source>
        <dbReference type="ARBA" id="ARBA00022960"/>
    </source>
</evidence>
<evidence type="ECO:0000256" key="1">
    <source>
        <dbReference type="ARBA" id="ARBA00001602"/>
    </source>
</evidence>
<feature type="active site" description="Proton donor/acceptor" evidence="7">
    <location>
        <position position="98"/>
    </location>
</feature>
<dbReference type="InterPro" id="IPR033134">
    <property type="entry name" value="Asp/Glu_racemase_AS_2"/>
</dbReference>
<dbReference type="NCBIfam" id="TIGR00067">
    <property type="entry name" value="glut_race"/>
    <property type="match status" value="1"/>
</dbReference>
<evidence type="ECO:0000256" key="6">
    <source>
        <dbReference type="ARBA" id="ARBA00023316"/>
    </source>
</evidence>
<sequence>MSDSIDATNPYRARTPWGSPAPVGPTAAAPIGVFDSGVGGLTVARAIMDQLPHERIIYVGDTAHGPYGPLKIAEVRANALRIMDELVDSGVKMLVIACNTASAAVLRDARERYTRQYGIPVIEVIQPAARRALAATRNRKIGVIATEATVTSRAYEDTFAITPNLEVHSVACPRFVEFVEKGITSGPELLETAREYLQPLKDAGVDTLVLGCTHYPLLAGVISYIMGEDVTLVSSADETAKDVYRELLNHAIESPVPEENPRHEFLATGESETFSQLARRFLGPEVTNVRHTSSVAERYPTGSLAALTPEMLAAHRNINIDENITLDESADLAEVAHTSAGTEFSGTTPKDDTSCV</sequence>
<feature type="binding site" evidence="7">
    <location>
        <begin position="213"/>
        <end position="214"/>
    </location>
    <ligand>
        <name>substrate</name>
    </ligand>
</feature>
<accession>A0A0K2RX03</accession>
<dbReference type="GO" id="GO:0008881">
    <property type="term" value="F:glutamate racemase activity"/>
    <property type="evidence" value="ECO:0007669"/>
    <property type="project" value="UniProtKB-UniRule"/>
</dbReference>
<name>A0A0K2RX03_9MICC</name>
<protein>
    <recommendedName>
        <fullName evidence="2 7">Glutamate racemase</fullName>
        <ecNumber evidence="2 7">5.1.1.3</ecNumber>
    </recommendedName>
</protein>
<dbReference type="Gene3D" id="3.40.50.1860">
    <property type="match status" value="2"/>
</dbReference>
<evidence type="ECO:0000256" key="5">
    <source>
        <dbReference type="ARBA" id="ARBA00023235"/>
    </source>
</evidence>
<dbReference type="PROSITE" id="PS00924">
    <property type="entry name" value="ASP_GLU_RACEMASE_2"/>
    <property type="match status" value="1"/>
</dbReference>
<dbReference type="EC" id="5.1.1.3" evidence="2 7"/>
<dbReference type="Pfam" id="PF01177">
    <property type="entry name" value="Asp_Glu_race"/>
    <property type="match status" value="1"/>
</dbReference>
<keyword evidence="6 7" id="KW-0961">Cell wall biogenesis/degradation</keyword>
<dbReference type="InterPro" id="IPR001920">
    <property type="entry name" value="Asp/Glu_race"/>
</dbReference>
<evidence type="ECO:0000313" key="9">
    <source>
        <dbReference type="Proteomes" id="UP000066203"/>
    </source>
</evidence>
<feature type="active site" description="Proton donor/acceptor" evidence="7">
    <location>
        <position position="212"/>
    </location>
</feature>
<dbReference type="EMBL" id="AP014938">
    <property type="protein sequence ID" value="BAS19363.1"/>
    <property type="molecule type" value="Genomic_DNA"/>
</dbReference>
<keyword evidence="3 7" id="KW-0133">Cell shape</keyword>
<evidence type="ECO:0000256" key="7">
    <source>
        <dbReference type="HAMAP-Rule" id="MF_00258"/>
    </source>
</evidence>
<evidence type="ECO:0000256" key="4">
    <source>
        <dbReference type="ARBA" id="ARBA00022984"/>
    </source>
</evidence>
<reference evidence="9" key="1">
    <citation type="submission" date="2015-08" db="EMBL/GenBank/DDBJ databases">
        <title>Complete genome sequence of Rothia mucilaginosa strain NUM-Rm6536.</title>
        <authorList>
            <person name="Nambu T."/>
        </authorList>
    </citation>
    <scope>NUCLEOTIDE SEQUENCE [LARGE SCALE GENOMIC DNA]</scope>
    <source>
        <strain evidence="9">NUM-Rm6536</strain>
    </source>
</reference>
<comment type="function">
    <text evidence="7">Provides the (R)-glutamate required for cell wall biosynthesis.</text>
</comment>
<dbReference type="FunFam" id="3.40.50.1860:FF:000001">
    <property type="entry name" value="Glutamate racemase"/>
    <property type="match status" value="1"/>
</dbReference>
<dbReference type="InterPro" id="IPR018187">
    <property type="entry name" value="Asp/Glu_racemase_AS_1"/>
</dbReference>
<dbReference type="InterPro" id="IPR015942">
    <property type="entry name" value="Asp/Glu/hydantoin_racemase"/>
</dbReference>
<organism evidence="8">
    <name type="scientific">Rothia mucilaginosa</name>
    <dbReference type="NCBI Taxonomy" id="43675"/>
    <lineage>
        <taxon>Bacteria</taxon>
        <taxon>Bacillati</taxon>
        <taxon>Actinomycetota</taxon>
        <taxon>Actinomycetes</taxon>
        <taxon>Micrococcales</taxon>
        <taxon>Micrococcaceae</taxon>
        <taxon>Rothia</taxon>
    </lineage>
</organism>